<dbReference type="CDD" id="cd16405">
    <property type="entry name" value="RepB_like_N"/>
    <property type="match status" value="1"/>
</dbReference>
<feature type="domain" description="ParB-like N-terminal" evidence="2">
    <location>
        <begin position="49"/>
        <end position="140"/>
    </location>
</feature>
<organism evidence="3 4">
    <name type="scientific">Paracoccus sulfuroxidans</name>
    <dbReference type="NCBI Taxonomy" id="384678"/>
    <lineage>
        <taxon>Bacteria</taxon>
        <taxon>Pseudomonadati</taxon>
        <taxon>Pseudomonadota</taxon>
        <taxon>Alphaproteobacteria</taxon>
        <taxon>Rhodobacterales</taxon>
        <taxon>Paracoccaceae</taxon>
        <taxon>Paracoccus</taxon>
    </lineage>
</organism>
<dbReference type="Proteomes" id="UP000316225">
    <property type="component" value="Unassembled WGS sequence"/>
</dbReference>
<protein>
    <submittedName>
        <fullName evidence="3">ParB family chromosome partitioning protein</fullName>
    </submittedName>
</protein>
<evidence type="ECO:0000313" key="4">
    <source>
        <dbReference type="Proteomes" id="UP000316225"/>
    </source>
</evidence>
<dbReference type="NCBIfam" id="TIGR00180">
    <property type="entry name" value="parB_part"/>
    <property type="match status" value="1"/>
</dbReference>
<gene>
    <name evidence="3" type="ORF">IQ24_03805</name>
</gene>
<dbReference type="AlphaFoldDB" id="A0A562N7X7"/>
<dbReference type="GO" id="GO:0003677">
    <property type="term" value="F:DNA binding"/>
    <property type="evidence" value="ECO:0007669"/>
    <property type="project" value="InterPro"/>
</dbReference>
<dbReference type="InterPro" id="IPR011111">
    <property type="entry name" value="Plasmid_RepB"/>
</dbReference>
<name>A0A562N7X7_9RHOB</name>
<dbReference type="Gene3D" id="1.10.10.2830">
    <property type="match status" value="1"/>
</dbReference>
<evidence type="ECO:0000313" key="3">
    <source>
        <dbReference type="EMBL" id="TWI28188.1"/>
    </source>
</evidence>
<dbReference type="NCBIfam" id="TIGR03454">
    <property type="entry name" value="partition_RepB"/>
    <property type="match status" value="1"/>
</dbReference>
<dbReference type="InterPro" id="IPR017819">
    <property type="entry name" value="Plasmid_partition_RepB"/>
</dbReference>
<evidence type="ECO:0000256" key="1">
    <source>
        <dbReference type="ARBA" id="ARBA00006295"/>
    </source>
</evidence>
<keyword evidence="4" id="KW-1185">Reference proteome</keyword>
<dbReference type="SMART" id="SM00470">
    <property type="entry name" value="ParB"/>
    <property type="match status" value="1"/>
</dbReference>
<dbReference type="PANTHER" id="PTHR33375">
    <property type="entry name" value="CHROMOSOME-PARTITIONING PROTEIN PARB-RELATED"/>
    <property type="match status" value="1"/>
</dbReference>
<dbReference type="SUPFAM" id="SSF109709">
    <property type="entry name" value="KorB DNA-binding domain-like"/>
    <property type="match status" value="1"/>
</dbReference>
<dbReference type="EMBL" id="VLKU01000016">
    <property type="protein sequence ID" value="TWI28188.1"/>
    <property type="molecule type" value="Genomic_DNA"/>
</dbReference>
<dbReference type="PANTHER" id="PTHR33375:SF1">
    <property type="entry name" value="CHROMOSOME-PARTITIONING PROTEIN PARB-RELATED"/>
    <property type="match status" value="1"/>
</dbReference>
<dbReference type="InterPro" id="IPR050336">
    <property type="entry name" value="Chromosome_partition/occlusion"/>
</dbReference>
<dbReference type="OrthoDB" id="7908920at2"/>
<dbReference type="InterPro" id="IPR037972">
    <property type="entry name" value="RepB_N"/>
</dbReference>
<dbReference type="SUPFAM" id="SSF110849">
    <property type="entry name" value="ParB/Sulfiredoxin"/>
    <property type="match status" value="1"/>
</dbReference>
<comment type="caution">
    <text evidence="3">The sequence shown here is derived from an EMBL/GenBank/DDBJ whole genome shotgun (WGS) entry which is preliminary data.</text>
</comment>
<sequence length="304" mass="33641">MARKDLLKGLMQAAVEAPAPEDAPLPRYDRGAIGAVSRGIGDLKRRAIIDVQPDLIDNAGLRDRLDNDPEGIAALAESIREYGQQVPVMLRHHANIEGRYEVVYGRRRVAALKLLRQPVKAMVREMDDRELIIAQGQENSARKDLTFIEKALFAQQMVKSGYDRKIICDALSIDKTVISRMLTVVDTLPQKLILAIGAAPSIGRDRWTAMAQRVRGADLAAAQRAATASTSDTRFEQVMRALTPAREKPDGARQIKAANGTLLGEARPAAKKMVIELTGQGREFGDWLADHLPEIHRNWLESKE</sequence>
<dbReference type="Pfam" id="PF02195">
    <property type="entry name" value="ParB_N"/>
    <property type="match status" value="1"/>
</dbReference>
<reference evidence="3 4" key="1">
    <citation type="journal article" date="2015" name="Stand. Genomic Sci.">
        <title>Genomic Encyclopedia of Bacterial and Archaeal Type Strains, Phase III: the genomes of soil and plant-associated and newly described type strains.</title>
        <authorList>
            <person name="Whitman W.B."/>
            <person name="Woyke T."/>
            <person name="Klenk H.P."/>
            <person name="Zhou Y."/>
            <person name="Lilburn T.G."/>
            <person name="Beck B.J."/>
            <person name="De Vos P."/>
            <person name="Vandamme P."/>
            <person name="Eisen J.A."/>
            <person name="Garrity G."/>
            <person name="Hugenholtz P."/>
            <person name="Kyrpides N.C."/>
        </authorList>
    </citation>
    <scope>NUCLEOTIDE SEQUENCE [LARGE SCALE GENOMIC DNA]</scope>
    <source>
        <strain evidence="3 4">CGMCC 1.5364</strain>
    </source>
</reference>
<proteinExistence type="inferred from homology"/>
<dbReference type="InterPro" id="IPR004437">
    <property type="entry name" value="ParB/RepB/Spo0J"/>
</dbReference>
<comment type="similarity">
    <text evidence="1">Belongs to the ParB family.</text>
</comment>
<dbReference type="Gene3D" id="3.90.1530.30">
    <property type="match status" value="1"/>
</dbReference>
<dbReference type="Pfam" id="PF07506">
    <property type="entry name" value="RepB"/>
    <property type="match status" value="1"/>
</dbReference>
<dbReference type="RefSeq" id="WP_145399936.1">
    <property type="nucleotide sequence ID" value="NZ_VLKU01000016.1"/>
</dbReference>
<dbReference type="InterPro" id="IPR036086">
    <property type="entry name" value="ParB/Sulfiredoxin_sf"/>
</dbReference>
<evidence type="ECO:0000259" key="2">
    <source>
        <dbReference type="SMART" id="SM00470"/>
    </source>
</evidence>
<dbReference type="InterPro" id="IPR003115">
    <property type="entry name" value="ParB_N"/>
</dbReference>
<dbReference type="GO" id="GO:0005694">
    <property type="term" value="C:chromosome"/>
    <property type="evidence" value="ECO:0007669"/>
    <property type="project" value="TreeGrafter"/>
</dbReference>
<dbReference type="GO" id="GO:0007059">
    <property type="term" value="P:chromosome segregation"/>
    <property type="evidence" value="ECO:0007669"/>
    <property type="project" value="TreeGrafter"/>
</dbReference>
<accession>A0A562N7X7</accession>